<dbReference type="InterPro" id="IPR029787">
    <property type="entry name" value="Nucleotide_cyclase"/>
</dbReference>
<comment type="caution">
    <text evidence="5">The sequence shown here is derived from an EMBL/GenBank/DDBJ whole genome shotgun (WGS) entry which is preliminary data.</text>
</comment>
<dbReference type="SMART" id="SM00267">
    <property type="entry name" value="GGDEF"/>
    <property type="match status" value="1"/>
</dbReference>
<keyword evidence="3" id="KW-0472">Membrane</keyword>
<keyword evidence="3" id="KW-0812">Transmembrane</keyword>
<dbReference type="GO" id="GO:0005886">
    <property type="term" value="C:plasma membrane"/>
    <property type="evidence" value="ECO:0007669"/>
    <property type="project" value="TreeGrafter"/>
</dbReference>
<dbReference type="PANTHER" id="PTHR45138">
    <property type="entry name" value="REGULATORY COMPONENTS OF SENSORY TRANSDUCTION SYSTEM"/>
    <property type="match status" value="1"/>
</dbReference>
<evidence type="ECO:0000256" key="2">
    <source>
        <dbReference type="ARBA" id="ARBA00034247"/>
    </source>
</evidence>
<dbReference type="EC" id="2.7.7.65" evidence="1"/>
<feature type="domain" description="GGDEF" evidence="4">
    <location>
        <begin position="364"/>
        <end position="502"/>
    </location>
</feature>
<evidence type="ECO:0000259" key="4">
    <source>
        <dbReference type="PROSITE" id="PS50887"/>
    </source>
</evidence>
<evidence type="ECO:0000313" key="6">
    <source>
        <dbReference type="Proteomes" id="UP000237381"/>
    </source>
</evidence>
<keyword evidence="3" id="KW-1133">Transmembrane helix</keyword>
<dbReference type="EMBL" id="PQGA01000008">
    <property type="protein sequence ID" value="POR50567.1"/>
    <property type="molecule type" value="Genomic_DNA"/>
</dbReference>
<dbReference type="GO" id="GO:1902201">
    <property type="term" value="P:negative regulation of bacterial-type flagellum-dependent cell motility"/>
    <property type="evidence" value="ECO:0007669"/>
    <property type="project" value="TreeGrafter"/>
</dbReference>
<dbReference type="InterPro" id="IPR050469">
    <property type="entry name" value="Diguanylate_Cyclase"/>
</dbReference>
<dbReference type="CDD" id="cd12914">
    <property type="entry name" value="PDC1_DGC_like"/>
    <property type="match status" value="1"/>
</dbReference>
<evidence type="ECO:0000313" key="5">
    <source>
        <dbReference type="EMBL" id="POR50567.1"/>
    </source>
</evidence>
<feature type="transmembrane region" description="Helical" evidence="3">
    <location>
        <begin position="32"/>
        <end position="56"/>
    </location>
</feature>
<name>A0A2S4M7Q9_9BURK</name>
<dbReference type="NCBIfam" id="TIGR00254">
    <property type="entry name" value="GGDEF"/>
    <property type="match status" value="1"/>
</dbReference>
<dbReference type="Proteomes" id="UP000237381">
    <property type="component" value="Unassembled WGS sequence"/>
</dbReference>
<dbReference type="Gene3D" id="3.30.70.270">
    <property type="match status" value="1"/>
</dbReference>
<dbReference type="SUPFAM" id="SSF55073">
    <property type="entry name" value="Nucleotide cyclase"/>
    <property type="match status" value="1"/>
</dbReference>
<gene>
    <name evidence="5" type="ORF">B0G62_10858</name>
</gene>
<keyword evidence="6" id="KW-1185">Reference proteome</keyword>
<dbReference type="Pfam" id="PF00990">
    <property type="entry name" value="GGDEF"/>
    <property type="match status" value="1"/>
</dbReference>
<reference evidence="5 6" key="1">
    <citation type="submission" date="2018-01" db="EMBL/GenBank/DDBJ databases">
        <title>Genomic Encyclopedia of Type Strains, Phase III (KMG-III): the genomes of soil and plant-associated and newly described type strains.</title>
        <authorList>
            <person name="Whitman W."/>
        </authorList>
    </citation>
    <scope>NUCLEOTIDE SEQUENCE [LARGE SCALE GENOMIC DNA]</scope>
    <source>
        <strain evidence="5 6">JCM 18070</strain>
    </source>
</reference>
<dbReference type="FunFam" id="3.30.70.270:FF:000001">
    <property type="entry name" value="Diguanylate cyclase domain protein"/>
    <property type="match status" value="1"/>
</dbReference>
<protein>
    <recommendedName>
        <fullName evidence="1">diguanylate cyclase</fullName>
        <ecNumber evidence="1">2.7.7.65</ecNumber>
    </recommendedName>
</protein>
<sequence>MPLRSVTAPFAYAGRVLRRWSRGLLAILDARPGLICVAGVLCAIVVLASMIAWLIADHTDRIERAHGRAQSVALLVAGGLSANMHIYDALLDDMAATRDPEAPLADNVRERIRFGQAISHELLDDAFIVGANGMLEAPLDNPSAPSVDLRDRDYFKAFARGDSHDLYVSEPLVSRIRDGRRSIALARRIEAPDHAFEGVAVLAVGLDNFQRFISSFESRDVVAVRVVRLDGVVLGSAVHPDNAPSLATKEVADGAIERIDLARVKCCVAHVSGAPLAVIATPSTELTLGRWRSQAIWQGALAAAFATTLVLGSMALESVMRSRYEALAELRKISLTDALTGLSNRRALDSRLDEEWHRASRNNRKLSILFIDIDRFKLFNDEYGHAVGDEVLRSVAQAIGAQARRAQDMAARYGGEEFAVVLPDTDAPEAARMAERVRHAVEELRIEHAKSDAGAVTVSVGCTTVTATAGVEHAVEKLLEAADAQLLIAKASGRNRVCASVLDTFA</sequence>
<proteinExistence type="predicted"/>
<evidence type="ECO:0000256" key="1">
    <source>
        <dbReference type="ARBA" id="ARBA00012528"/>
    </source>
</evidence>
<evidence type="ECO:0000256" key="3">
    <source>
        <dbReference type="SAM" id="Phobius"/>
    </source>
</evidence>
<accession>A0A2S4M7Q9</accession>
<dbReference type="RefSeq" id="WP_167401284.1">
    <property type="nucleotide sequence ID" value="NZ_PQGA01000008.1"/>
</dbReference>
<comment type="catalytic activity">
    <reaction evidence="2">
        <text>2 GTP = 3',3'-c-di-GMP + 2 diphosphate</text>
        <dbReference type="Rhea" id="RHEA:24898"/>
        <dbReference type="ChEBI" id="CHEBI:33019"/>
        <dbReference type="ChEBI" id="CHEBI:37565"/>
        <dbReference type="ChEBI" id="CHEBI:58805"/>
        <dbReference type="EC" id="2.7.7.65"/>
    </reaction>
</comment>
<dbReference type="InterPro" id="IPR043128">
    <property type="entry name" value="Rev_trsase/Diguanyl_cyclase"/>
</dbReference>
<dbReference type="Gene3D" id="3.30.450.20">
    <property type="entry name" value="PAS domain"/>
    <property type="match status" value="1"/>
</dbReference>
<dbReference type="InterPro" id="IPR000160">
    <property type="entry name" value="GGDEF_dom"/>
</dbReference>
<dbReference type="CDD" id="cd01949">
    <property type="entry name" value="GGDEF"/>
    <property type="match status" value="1"/>
</dbReference>
<dbReference type="GO" id="GO:0043709">
    <property type="term" value="P:cell adhesion involved in single-species biofilm formation"/>
    <property type="evidence" value="ECO:0007669"/>
    <property type="project" value="TreeGrafter"/>
</dbReference>
<dbReference type="AlphaFoldDB" id="A0A2S4M7Q9"/>
<organism evidence="5 6">
    <name type="scientific">Paraburkholderia eburnea</name>
    <dbReference type="NCBI Taxonomy" id="1189126"/>
    <lineage>
        <taxon>Bacteria</taxon>
        <taxon>Pseudomonadati</taxon>
        <taxon>Pseudomonadota</taxon>
        <taxon>Betaproteobacteria</taxon>
        <taxon>Burkholderiales</taxon>
        <taxon>Burkholderiaceae</taxon>
        <taxon>Paraburkholderia</taxon>
    </lineage>
</organism>
<dbReference type="PANTHER" id="PTHR45138:SF9">
    <property type="entry name" value="DIGUANYLATE CYCLASE DGCM-RELATED"/>
    <property type="match status" value="1"/>
</dbReference>
<dbReference type="GO" id="GO:0052621">
    <property type="term" value="F:diguanylate cyclase activity"/>
    <property type="evidence" value="ECO:0007669"/>
    <property type="project" value="UniProtKB-EC"/>
</dbReference>
<dbReference type="PROSITE" id="PS50887">
    <property type="entry name" value="GGDEF"/>
    <property type="match status" value="1"/>
</dbReference>